<evidence type="ECO:0000256" key="1">
    <source>
        <dbReference type="ARBA" id="ARBA00009437"/>
    </source>
</evidence>
<organism evidence="6 7">
    <name type="scientific">Acidipila rosea</name>
    <dbReference type="NCBI Taxonomy" id="768535"/>
    <lineage>
        <taxon>Bacteria</taxon>
        <taxon>Pseudomonadati</taxon>
        <taxon>Acidobacteriota</taxon>
        <taxon>Terriglobia</taxon>
        <taxon>Terriglobales</taxon>
        <taxon>Acidobacteriaceae</taxon>
        <taxon>Acidipila</taxon>
    </lineage>
</organism>
<dbReference type="GO" id="GO:0003700">
    <property type="term" value="F:DNA-binding transcription factor activity"/>
    <property type="evidence" value="ECO:0007669"/>
    <property type="project" value="InterPro"/>
</dbReference>
<accession>A0A4R1LA14</accession>
<dbReference type="SUPFAM" id="SSF53850">
    <property type="entry name" value="Periplasmic binding protein-like II"/>
    <property type="match status" value="1"/>
</dbReference>
<dbReference type="Pfam" id="PF00126">
    <property type="entry name" value="HTH_1"/>
    <property type="match status" value="1"/>
</dbReference>
<evidence type="ECO:0000256" key="3">
    <source>
        <dbReference type="ARBA" id="ARBA00023125"/>
    </source>
</evidence>
<dbReference type="AlphaFoldDB" id="A0A4R1LA14"/>
<dbReference type="PRINTS" id="PR00039">
    <property type="entry name" value="HTHLYSR"/>
</dbReference>
<evidence type="ECO:0000256" key="2">
    <source>
        <dbReference type="ARBA" id="ARBA00023015"/>
    </source>
</evidence>
<dbReference type="Pfam" id="PF03466">
    <property type="entry name" value="LysR_substrate"/>
    <property type="match status" value="1"/>
</dbReference>
<dbReference type="PANTHER" id="PTHR30126">
    <property type="entry name" value="HTH-TYPE TRANSCRIPTIONAL REGULATOR"/>
    <property type="match status" value="1"/>
</dbReference>
<keyword evidence="2" id="KW-0805">Transcription regulation</keyword>
<evidence type="ECO:0000259" key="5">
    <source>
        <dbReference type="PROSITE" id="PS50931"/>
    </source>
</evidence>
<evidence type="ECO:0000313" key="6">
    <source>
        <dbReference type="EMBL" id="TCK75122.1"/>
    </source>
</evidence>
<dbReference type="PROSITE" id="PS50931">
    <property type="entry name" value="HTH_LYSR"/>
    <property type="match status" value="1"/>
</dbReference>
<dbReference type="FunFam" id="1.10.10.10:FF:000001">
    <property type="entry name" value="LysR family transcriptional regulator"/>
    <property type="match status" value="1"/>
</dbReference>
<dbReference type="InterPro" id="IPR036390">
    <property type="entry name" value="WH_DNA-bd_sf"/>
</dbReference>
<comment type="similarity">
    <text evidence="1">Belongs to the LysR transcriptional regulatory family.</text>
</comment>
<evidence type="ECO:0000256" key="4">
    <source>
        <dbReference type="ARBA" id="ARBA00023163"/>
    </source>
</evidence>
<dbReference type="CDD" id="cd08420">
    <property type="entry name" value="PBP2_CysL_like"/>
    <property type="match status" value="1"/>
</dbReference>
<proteinExistence type="inferred from homology"/>
<name>A0A4R1LA14_9BACT</name>
<keyword evidence="7" id="KW-1185">Reference proteome</keyword>
<dbReference type="Proteomes" id="UP000295210">
    <property type="component" value="Unassembled WGS sequence"/>
</dbReference>
<dbReference type="RefSeq" id="WP_165876568.1">
    <property type="nucleotide sequence ID" value="NZ_SMGK01000001.1"/>
</dbReference>
<evidence type="ECO:0000313" key="7">
    <source>
        <dbReference type="Proteomes" id="UP000295210"/>
    </source>
</evidence>
<keyword evidence="4" id="KW-0804">Transcription</keyword>
<dbReference type="InterPro" id="IPR036388">
    <property type="entry name" value="WH-like_DNA-bd_sf"/>
</dbReference>
<keyword evidence="3" id="KW-0238">DNA-binding</keyword>
<dbReference type="EMBL" id="SMGK01000001">
    <property type="protein sequence ID" value="TCK75122.1"/>
    <property type="molecule type" value="Genomic_DNA"/>
</dbReference>
<dbReference type="InterPro" id="IPR005119">
    <property type="entry name" value="LysR_subst-bd"/>
</dbReference>
<reference evidence="6 7" key="1">
    <citation type="submission" date="2019-03" db="EMBL/GenBank/DDBJ databases">
        <title>Genomic Encyclopedia of Type Strains, Phase IV (KMG-IV): sequencing the most valuable type-strain genomes for metagenomic binning, comparative biology and taxonomic classification.</title>
        <authorList>
            <person name="Goeker M."/>
        </authorList>
    </citation>
    <scope>NUCLEOTIDE SEQUENCE [LARGE SCALE GENOMIC DNA]</scope>
    <source>
        <strain evidence="6 7">DSM 103428</strain>
    </source>
</reference>
<dbReference type="Gene3D" id="3.40.190.290">
    <property type="match status" value="1"/>
</dbReference>
<dbReference type="Gene3D" id="1.10.10.10">
    <property type="entry name" value="Winged helix-like DNA-binding domain superfamily/Winged helix DNA-binding domain"/>
    <property type="match status" value="1"/>
</dbReference>
<comment type="caution">
    <text evidence="6">The sequence shown here is derived from an EMBL/GenBank/DDBJ whole genome shotgun (WGS) entry which is preliminary data.</text>
</comment>
<sequence length="298" mass="32066">MENYRLKVFRTVATELNFRKAAESLHVSQPAVSQHVQALEEELGLRLFDRSGQRIALTPAGKTLLKFATRVARILDEARVALAALEGETGGELKLAASTTVAQYILPRILGAFLKDHPRVALSVISGNTERVVELVSEGTAQLGLIEGPARSKEVHVEKFLSDRLVLIAPRSHEWSGAASIPLAALAGAPLLLREQGSGSRRVVEQALHRHGLPQAKLKVVMDLDSTEAIVSGVEAGLGCGFVSEWAIGKELRLGTVALVPVDGLEIERDFSLVRRLGPEPGGATAAFIRFAKAQQRS</sequence>
<dbReference type="InterPro" id="IPR000847">
    <property type="entry name" value="LysR_HTH_N"/>
</dbReference>
<dbReference type="GO" id="GO:0000976">
    <property type="term" value="F:transcription cis-regulatory region binding"/>
    <property type="evidence" value="ECO:0007669"/>
    <property type="project" value="TreeGrafter"/>
</dbReference>
<dbReference type="PANTHER" id="PTHR30126:SF39">
    <property type="entry name" value="HTH-TYPE TRANSCRIPTIONAL REGULATOR CYSL"/>
    <property type="match status" value="1"/>
</dbReference>
<gene>
    <name evidence="6" type="ORF">C7378_0102</name>
</gene>
<dbReference type="SUPFAM" id="SSF46785">
    <property type="entry name" value="Winged helix' DNA-binding domain"/>
    <property type="match status" value="1"/>
</dbReference>
<feature type="domain" description="HTH lysR-type" evidence="5">
    <location>
        <begin position="1"/>
        <end position="58"/>
    </location>
</feature>
<protein>
    <submittedName>
        <fullName evidence="6">LysR family transcriptional regulator</fullName>
    </submittedName>
</protein>